<dbReference type="Gene3D" id="3.90.1200.10">
    <property type="match status" value="1"/>
</dbReference>
<feature type="compositionally biased region" description="Basic and acidic residues" evidence="1">
    <location>
        <begin position="1"/>
        <end position="33"/>
    </location>
</feature>
<evidence type="ECO:0000313" key="4">
    <source>
        <dbReference type="Proteomes" id="UP001339911"/>
    </source>
</evidence>
<accession>A0ABU7SDJ4</accession>
<feature type="domain" description="Aminoglycoside phosphotransferase" evidence="2">
    <location>
        <begin position="114"/>
        <end position="276"/>
    </location>
</feature>
<reference evidence="3 4" key="1">
    <citation type="submission" date="2024-01" db="EMBL/GenBank/DDBJ databases">
        <title>Genome insights into Plantactinospora veratri sp. nov.</title>
        <authorList>
            <person name="Wang L."/>
        </authorList>
    </citation>
    <scope>NUCLEOTIDE SEQUENCE [LARGE SCALE GENOMIC DNA]</scope>
    <source>
        <strain evidence="3 4">NEAU-FHS4</strain>
    </source>
</reference>
<dbReference type="EMBL" id="JAZGQL010000008">
    <property type="protein sequence ID" value="MEE6308011.1"/>
    <property type="molecule type" value="Genomic_DNA"/>
</dbReference>
<gene>
    <name evidence="3" type="ORF">V1634_14375</name>
</gene>
<proteinExistence type="predicted"/>
<evidence type="ECO:0000256" key="1">
    <source>
        <dbReference type="SAM" id="MobiDB-lite"/>
    </source>
</evidence>
<name>A0ABU7SDJ4_9ACTN</name>
<evidence type="ECO:0000313" key="3">
    <source>
        <dbReference type="EMBL" id="MEE6308011.1"/>
    </source>
</evidence>
<dbReference type="SUPFAM" id="SSF56112">
    <property type="entry name" value="Protein kinase-like (PK-like)"/>
    <property type="match status" value="1"/>
</dbReference>
<comment type="caution">
    <text evidence="3">The sequence shown here is derived from an EMBL/GenBank/DDBJ whole genome shotgun (WGS) entry which is preliminary data.</text>
</comment>
<evidence type="ECO:0000259" key="2">
    <source>
        <dbReference type="Pfam" id="PF01636"/>
    </source>
</evidence>
<dbReference type="InterPro" id="IPR002575">
    <property type="entry name" value="Aminoglycoside_PTrfase"/>
</dbReference>
<dbReference type="RefSeq" id="WP_331208283.1">
    <property type="nucleotide sequence ID" value="NZ_JAZGQL010000008.1"/>
</dbReference>
<dbReference type="Pfam" id="PF01636">
    <property type="entry name" value="APH"/>
    <property type="match status" value="1"/>
</dbReference>
<feature type="region of interest" description="Disordered" evidence="1">
    <location>
        <begin position="1"/>
        <end position="53"/>
    </location>
</feature>
<dbReference type="Proteomes" id="UP001339911">
    <property type="component" value="Unassembled WGS sequence"/>
</dbReference>
<keyword evidence="4" id="KW-1185">Reference proteome</keyword>
<protein>
    <submittedName>
        <fullName evidence="3">Phosphotransferase</fullName>
    </submittedName>
</protein>
<sequence length="338" mass="36343">MDERQVDERQVDERQAGDPHVDEPRAGAGERRTGTARCGPLDLSDAATPSAGELPGEVVDALVRAAARSQAYDGPEPEAAGAAVVPGRRTVIKVQHRRHETLAVCLGYERVRVAAGIPAPALLDHGEILAGGERRWWTVLERVPGSHGGGGPLLPRRQRLVCAAMRRWHDRAPAVGRRLDAPGTAAMFFGEIRLRDPACALRLVAALDRACRGAPMTAIHGDMAVGHNVLFTGGRLRAVLDPGAIQVGPPMLDLAWCIAVDLGLGGTVESAVAGYGAGVDHEQLDRLLPLMLARRRFDLLNQRRSVAAQRLAAQLRTRRPELLSWLPPPDPMPSGTHR</sequence>
<dbReference type="InterPro" id="IPR011009">
    <property type="entry name" value="Kinase-like_dom_sf"/>
</dbReference>
<organism evidence="3 4">
    <name type="scientific">Plantactinospora veratri</name>
    <dbReference type="NCBI Taxonomy" id="1436122"/>
    <lineage>
        <taxon>Bacteria</taxon>
        <taxon>Bacillati</taxon>
        <taxon>Actinomycetota</taxon>
        <taxon>Actinomycetes</taxon>
        <taxon>Micromonosporales</taxon>
        <taxon>Micromonosporaceae</taxon>
        <taxon>Plantactinospora</taxon>
    </lineage>
</organism>